<dbReference type="EMBL" id="VSRR010007934">
    <property type="protein sequence ID" value="MPC47814.1"/>
    <property type="molecule type" value="Genomic_DNA"/>
</dbReference>
<sequence length="81" mass="9806">MNKDDRNKINDLIREAKRKKKTSEEENEKFYWKVKDEEVVSEESVISIEVWNNLDETVVQVRNTYDFKAKLNDYRYGDRTA</sequence>
<dbReference type="Proteomes" id="UP000324222">
    <property type="component" value="Unassembled WGS sequence"/>
</dbReference>
<keyword evidence="3" id="KW-1185">Reference proteome</keyword>
<reference evidence="2 3" key="1">
    <citation type="submission" date="2019-05" db="EMBL/GenBank/DDBJ databases">
        <title>Another draft genome of Portunus trituberculatus and its Hox gene families provides insights of decapod evolution.</title>
        <authorList>
            <person name="Jeong J.-H."/>
            <person name="Song I."/>
            <person name="Kim S."/>
            <person name="Choi T."/>
            <person name="Kim D."/>
            <person name="Ryu S."/>
            <person name="Kim W."/>
        </authorList>
    </citation>
    <scope>NUCLEOTIDE SEQUENCE [LARGE SCALE GENOMIC DNA]</scope>
    <source>
        <tissue evidence="2">Muscle</tissue>
    </source>
</reference>
<proteinExistence type="predicted"/>
<dbReference type="AlphaFoldDB" id="A0A5B7FU28"/>
<protein>
    <submittedName>
        <fullName evidence="2">Uncharacterized protein</fullName>
    </submittedName>
</protein>
<evidence type="ECO:0000256" key="1">
    <source>
        <dbReference type="SAM" id="MobiDB-lite"/>
    </source>
</evidence>
<accession>A0A5B7FU28</accession>
<feature type="region of interest" description="Disordered" evidence="1">
    <location>
        <begin position="1"/>
        <end position="25"/>
    </location>
</feature>
<evidence type="ECO:0000313" key="2">
    <source>
        <dbReference type="EMBL" id="MPC47814.1"/>
    </source>
</evidence>
<gene>
    <name evidence="2" type="ORF">E2C01_041572</name>
</gene>
<name>A0A5B7FU28_PORTR</name>
<organism evidence="2 3">
    <name type="scientific">Portunus trituberculatus</name>
    <name type="common">Swimming crab</name>
    <name type="synonym">Neptunus trituberculatus</name>
    <dbReference type="NCBI Taxonomy" id="210409"/>
    <lineage>
        <taxon>Eukaryota</taxon>
        <taxon>Metazoa</taxon>
        <taxon>Ecdysozoa</taxon>
        <taxon>Arthropoda</taxon>
        <taxon>Crustacea</taxon>
        <taxon>Multicrustacea</taxon>
        <taxon>Malacostraca</taxon>
        <taxon>Eumalacostraca</taxon>
        <taxon>Eucarida</taxon>
        <taxon>Decapoda</taxon>
        <taxon>Pleocyemata</taxon>
        <taxon>Brachyura</taxon>
        <taxon>Eubrachyura</taxon>
        <taxon>Portunoidea</taxon>
        <taxon>Portunidae</taxon>
        <taxon>Portuninae</taxon>
        <taxon>Portunus</taxon>
    </lineage>
</organism>
<comment type="caution">
    <text evidence="2">The sequence shown here is derived from an EMBL/GenBank/DDBJ whole genome shotgun (WGS) entry which is preliminary data.</text>
</comment>
<evidence type="ECO:0000313" key="3">
    <source>
        <dbReference type="Proteomes" id="UP000324222"/>
    </source>
</evidence>
<feature type="compositionally biased region" description="Basic and acidic residues" evidence="1">
    <location>
        <begin position="1"/>
        <end position="15"/>
    </location>
</feature>